<sequence>MLPLCYLVTFSFSLFAKLNNETALPRHATNRPYASDIPSDIHCKTESIAWHCR</sequence>
<organism evidence="1 2">
    <name type="scientific">Rubripirellula reticaptiva</name>
    <dbReference type="NCBI Taxonomy" id="2528013"/>
    <lineage>
        <taxon>Bacteria</taxon>
        <taxon>Pseudomonadati</taxon>
        <taxon>Planctomycetota</taxon>
        <taxon>Planctomycetia</taxon>
        <taxon>Pirellulales</taxon>
        <taxon>Pirellulaceae</taxon>
        <taxon>Rubripirellula</taxon>
    </lineage>
</organism>
<accession>A0A5C6EQZ7</accession>
<evidence type="ECO:0000313" key="1">
    <source>
        <dbReference type="EMBL" id="TWU49839.1"/>
    </source>
</evidence>
<name>A0A5C6EQZ7_9BACT</name>
<protein>
    <submittedName>
        <fullName evidence="1">Uncharacterized protein</fullName>
    </submittedName>
</protein>
<proteinExistence type="predicted"/>
<keyword evidence="2" id="KW-1185">Reference proteome</keyword>
<comment type="caution">
    <text evidence="1">The sequence shown here is derived from an EMBL/GenBank/DDBJ whole genome shotgun (WGS) entry which is preliminary data.</text>
</comment>
<dbReference type="AlphaFoldDB" id="A0A5C6EQZ7"/>
<evidence type="ECO:0000313" key="2">
    <source>
        <dbReference type="Proteomes" id="UP000317977"/>
    </source>
</evidence>
<dbReference type="EMBL" id="SJPX01000004">
    <property type="protein sequence ID" value="TWU49839.1"/>
    <property type="molecule type" value="Genomic_DNA"/>
</dbReference>
<reference evidence="1 2" key="1">
    <citation type="submission" date="2019-02" db="EMBL/GenBank/DDBJ databases">
        <title>Deep-cultivation of Planctomycetes and their phenomic and genomic characterization uncovers novel biology.</title>
        <authorList>
            <person name="Wiegand S."/>
            <person name="Jogler M."/>
            <person name="Boedeker C."/>
            <person name="Pinto D."/>
            <person name="Vollmers J."/>
            <person name="Rivas-Marin E."/>
            <person name="Kohn T."/>
            <person name="Peeters S.H."/>
            <person name="Heuer A."/>
            <person name="Rast P."/>
            <person name="Oberbeckmann S."/>
            <person name="Bunk B."/>
            <person name="Jeske O."/>
            <person name="Meyerdierks A."/>
            <person name="Storesund J.E."/>
            <person name="Kallscheuer N."/>
            <person name="Luecker S."/>
            <person name="Lage O.M."/>
            <person name="Pohl T."/>
            <person name="Merkel B.J."/>
            <person name="Hornburger P."/>
            <person name="Mueller R.-W."/>
            <person name="Bruemmer F."/>
            <person name="Labrenz M."/>
            <person name="Spormann A.M."/>
            <person name="Op Den Camp H."/>
            <person name="Overmann J."/>
            <person name="Amann R."/>
            <person name="Jetten M.S.M."/>
            <person name="Mascher T."/>
            <person name="Medema M.H."/>
            <person name="Devos D.P."/>
            <person name="Kaster A.-K."/>
            <person name="Ovreas L."/>
            <person name="Rohde M."/>
            <person name="Galperin M.Y."/>
            <person name="Jogler C."/>
        </authorList>
    </citation>
    <scope>NUCLEOTIDE SEQUENCE [LARGE SCALE GENOMIC DNA]</scope>
    <source>
        <strain evidence="1 2">Poly59</strain>
    </source>
</reference>
<dbReference type="Proteomes" id="UP000317977">
    <property type="component" value="Unassembled WGS sequence"/>
</dbReference>
<gene>
    <name evidence="1" type="ORF">Poly59_44640</name>
</gene>